<reference evidence="5" key="1">
    <citation type="submission" date="2022-09" db="EMBL/GenBank/DDBJ databases">
        <authorList>
            <person name="Yuan C."/>
            <person name="Ke Z."/>
        </authorList>
    </citation>
    <scope>NUCLEOTIDE SEQUENCE</scope>
    <source>
        <strain evidence="5">LB-8</strain>
    </source>
</reference>
<accession>A0A9X3BIV5</accession>
<evidence type="ECO:0000259" key="4">
    <source>
        <dbReference type="Pfam" id="PF18310"/>
    </source>
</evidence>
<comment type="caution">
    <text evidence="5">The sequence shown here is derived from an EMBL/GenBank/DDBJ whole genome shotgun (WGS) entry which is preliminary data.</text>
</comment>
<dbReference type="EMBL" id="JAOTIF010000026">
    <property type="protein sequence ID" value="MCU7552007.1"/>
    <property type="molecule type" value="Genomic_DNA"/>
</dbReference>
<sequence length="531" mass="62133">MKRYTVLLVAAFFFSVFSNAQEKVAKWDVFELTLKGNEQGNPFINTAFSAVFRHGNKEFQPEGFYDGNGLYKIRFMPNEEGEWKYLTKSNKAELNNKSGSFYCTPAERENHGPVSVQNKYYFAFADSTNYIPFGTTLYEWAFQSAEKKAQTLATLQQAPFNKVRMLAVPPYHKRYVEGPGKLTVFPFVGTEKENFDFSRFNPLFFQQLEKDVLALQKLNIEVDLILFRPYDGGKWGFDQMDRETNDRFLRYVIARFGAYHNIWWSLSNENSFIKHLTDEDWDHYFQVVQQYDPYQHLRSIHNADRIYDYKKPWVTHVSLQYYNAVRVFGVSPLLRDIYQKPIVHDEINYEGNIEKRWGQLTGEELTYRFWTAYIGGAYATHGEALEEGWISLGGKLNGTSPQRISFLRKIVESAPKDWLPLDQYYLLNAVGKYGAYYLYYFGKETPSEWAFSLPDEGLKDGMKFKVELIDTWNMTIKPVDKVYEVQKLNNYAFIDKQKSKVKLPGKPYMAIRITRLDIPTMASRTEGEKKN</sequence>
<gene>
    <name evidence="5" type="ORF">OCK74_23000</name>
</gene>
<dbReference type="RefSeq" id="WP_279299444.1">
    <property type="nucleotide sequence ID" value="NZ_JAOTIF010000026.1"/>
</dbReference>
<dbReference type="Gene3D" id="2.60.40.3950">
    <property type="match status" value="1"/>
</dbReference>
<dbReference type="Pfam" id="PF16586">
    <property type="entry name" value="DUF5060"/>
    <property type="match status" value="1"/>
</dbReference>
<reference evidence="5" key="2">
    <citation type="submission" date="2023-04" db="EMBL/GenBank/DDBJ databases">
        <title>Paracnuella aquatica gen. nov., sp. nov., a member of the family Chitinophagaceae isolated from a hot spring.</title>
        <authorList>
            <person name="Wang C."/>
        </authorList>
    </citation>
    <scope>NUCLEOTIDE SEQUENCE</scope>
    <source>
        <strain evidence="5">LB-8</strain>
    </source>
</reference>
<dbReference type="InterPro" id="IPR032260">
    <property type="entry name" value="DUF5060"/>
</dbReference>
<dbReference type="AlphaFoldDB" id="A0A9X3BIV5"/>
<organism evidence="5 6">
    <name type="scientific">Paraflavisolibacter caeni</name>
    <dbReference type="NCBI Taxonomy" id="2982496"/>
    <lineage>
        <taxon>Bacteria</taxon>
        <taxon>Pseudomonadati</taxon>
        <taxon>Bacteroidota</taxon>
        <taxon>Chitinophagia</taxon>
        <taxon>Chitinophagales</taxon>
        <taxon>Chitinophagaceae</taxon>
        <taxon>Paraflavisolibacter</taxon>
    </lineage>
</organism>
<evidence type="ECO:0000259" key="3">
    <source>
        <dbReference type="Pfam" id="PF16586"/>
    </source>
</evidence>
<evidence type="ECO:0000313" key="6">
    <source>
        <dbReference type="Proteomes" id="UP001155483"/>
    </source>
</evidence>
<name>A0A9X3BIV5_9BACT</name>
<dbReference type="Pfam" id="PF18310">
    <property type="entry name" value="DUF5605"/>
    <property type="match status" value="1"/>
</dbReference>
<keyword evidence="1" id="KW-0732">Signal</keyword>
<dbReference type="InterPro" id="IPR013783">
    <property type="entry name" value="Ig-like_fold"/>
</dbReference>
<dbReference type="InterPro" id="IPR041239">
    <property type="entry name" value="DUF5605"/>
</dbReference>
<protein>
    <submittedName>
        <fullName evidence="5">DUF5605 domain-containing protein</fullName>
    </submittedName>
</protein>
<feature type="chain" id="PRO_5040806635" evidence="1">
    <location>
        <begin position="21"/>
        <end position="531"/>
    </location>
</feature>
<dbReference type="SUPFAM" id="SSF51445">
    <property type="entry name" value="(Trans)glycosidases"/>
    <property type="match status" value="1"/>
</dbReference>
<evidence type="ECO:0000256" key="1">
    <source>
        <dbReference type="SAM" id="SignalP"/>
    </source>
</evidence>
<dbReference type="InterPro" id="IPR025277">
    <property type="entry name" value="Apiosidase-like_cat_dom"/>
</dbReference>
<keyword evidence="6" id="KW-1185">Reference proteome</keyword>
<feature type="domain" description="DUF5060" evidence="3">
    <location>
        <begin position="23"/>
        <end position="90"/>
    </location>
</feature>
<feature type="signal peptide" evidence="1">
    <location>
        <begin position="1"/>
        <end position="20"/>
    </location>
</feature>
<dbReference type="Proteomes" id="UP001155483">
    <property type="component" value="Unassembled WGS sequence"/>
</dbReference>
<dbReference type="PANTHER" id="PTHR37836">
    <property type="entry name" value="LMO1036 PROTEIN"/>
    <property type="match status" value="1"/>
</dbReference>
<proteinExistence type="predicted"/>
<evidence type="ECO:0000313" key="5">
    <source>
        <dbReference type="EMBL" id="MCU7552007.1"/>
    </source>
</evidence>
<feature type="domain" description="DUF5605" evidence="4">
    <location>
        <begin position="430"/>
        <end position="514"/>
    </location>
</feature>
<dbReference type="Pfam" id="PF13204">
    <property type="entry name" value="Apiosidase"/>
    <property type="match status" value="1"/>
</dbReference>
<dbReference type="PANTHER" id="PTHR37836:SF2">
    <property type="entry name" value="DUF4038 DOMAIN-CONTAINING PROTEIN"/>
    <property type="match status" value="1"/>
</dbReference>
<evidence type="ECO:0000259" key="2">
    <source>
        <dbReference type="Pfam" id="PF13204"/>
    </source>
</evidence>
<feature type="domain" description="Apiosidase-like catalytic" evidence="2">
    <location>
        <begin position="117"/>
        <end position="377"/>
    </location>
</feature>
<dbReference type="Gene3D" id="3.20.20.80">
    <property type="entry name" value="Glycosidases"/>
    <property type="match status" value="1"/>
</dbReference>
<dbReference type="InterPro" id="IPR017853">
    <property type="entry name" value="GH"/>
</dbReference>
<dbReference type="Gene3D" id="2.60.40.10">
    <property type="entry name" value="Immunoglobulins"/>
    <property type="match status" value="1"/>
</dbReference>